<feature type="region of interest" description="Disordered" evidence="3">
    <location>
        <begin position="498"/>
        <end position="543"/>
    </location>
</feature>
<dbReference type="PROSITE" id="PS51450">
    <property type="entry name" value="LRR"/>
    <property type="match status" value="4"/>
</dbReference>
<dbReference type="InterPro" id="IPR032675">
    <property type="entry name" value="LRR_dom_sf"/>
</dbReference>
<dbReference type="InterPro" id="IPR001611">
    <property type="entry name" value="Leu-rich_rpt"/>
</dbReference>
<dbReference type="SMART" id="SM00364">
    <property type="entry name" value="LRR_BAC"/>
    <property type="match status" value="6"/>
</dbReference>
<keyword evidence="2" id="KW-0677">Repeat</keyword>
<evidence type="ECO:0000256" key="3">
    <source>
        <dbReference type="SAM" id="MobiDB-lite"/>
    </source>
</evidence>
<dbReference type="RefSeq" id="XP_026670915.1">
    <property type="nucleotide sequence ID" value="XM_026815114.1"/>
</dbReference>
<gene>
    <name evidence="6" type="primary">LOC108626825</name>
</gene>
<evidence type="ECO:0000256" key="1">
    <source>
        <dbReference type="ARBA" id="ARBA00022614"/>
    </source>
</evidence>
<keyword evidence="1" id="KW-0433">Leucine-rich repeat</keyword>
<name>A0AAJ7WD02_9HYME</name>
<dbReference type="SMART" id="SM00369">
    <property type="entry name" value="LRR_TYP"/>
    <property type="match status" value="10"/>
</dbReference>
<dbReference type="SMART" id="SM00365">
    <property type="entry name" value="LRR_SD22"/>
    <property type="match status" value="6"/>
</dbReference>
<dbReference type="PANTHER" id="PTHR48051:SF54">
    <property type="entry name" value="LEUCINE-RICH REPEAT-CONTAINING PROTEIN"/>
    <property type="match status" value="1"/>
</dbReference>
<dbReference type="SUPFAM" id="SSF52047">
    <property type="entry name" value="RNI-like"/>
    <property type="match status" value="1"/>
</dbReference>
<accession>A0AAJ7WD02</accession>
<dbReference type="InterPro" id="IPR055414">
    <property type="entry name" value="LRR_R13L4/SHOC2-like"/>
</dbReference>
<feature type="compositionally biased region" description="Acidic residues" evidence="3">
    <location>
        <begin position="528"/>
        <end position="541"/>
    </location>
</feature>
<dbReference type="Gene3D" id="3.80.10.10">
    <property type="entry name" value="Ribonuclease Inhibitor"/>
    <property type="match status" value="2"/>
</dbReference>
<dbReference type="GeneID" id="108626825"/>
<evidence type="ECO:0000259" key="4">
    <source>
        <dbReference type="Pfam" id="PF23598"/>
    </source>
</evidence>
<dbReference type="SUPFAM" id="SSF52058">
    <property type="entry name" value="L domain-like"/>
    <property type="match status" value="1"/>
</dbReference>
<evidence type="ECO:0000313" key="5">
    <source>
        <dbReference type="Proteomes" id="UP000694925"/>
    </source>
</evidence>
<protein>
    <submittedName>
        <fullName evidence="6">Leucine-rich repeat-containing protein 7-like</fullName>
    </submittedName>
</protein>
<feature type="domain" description="Disease resistance R13L4/SHOC-2-like LRR" evidence="4">
    <location>
        <begin position="298"/>
        <end position="382"/>
    </location>
</feature>
<reference evidence="6" key="1">
    <citation type="submission" date="2025-08" db="UniProtKB">
        <authorList>
            <consortium name="RefSeq"/>
        </authorList>
    </citation>
    <scope>IDENTIFICATION</scope>
    <source>
        <tissue evidence="6">Whole body</tissue>
    </source>
</reference>
<sequence length="602" mass="69860">MLVKRKRLLDETMQEGIDNAKDLSAAYQEVDKEEESLQNGELTEALFSPRKCLTHRFTENVSKLVDLNLSGCKLRFLPESFAMLHLLSYLNLDDNCFNHLPLVVCELTNLMKLWLQRNFIKDIANNFGNLTKLKVLFLTKNRLGNLPTSCSNLNNLEILCLRNNLFTKIPECVTNGMKRLKNLDLSGNRILDLDVQPASIQITSFHANGGNHNTSFPMWILSSKYKHLDTVSLNKISFKLSNSCLPTEVSYVRKLSMKWCNFTEDEMEKIISRMVQLEELTIENTKISVRSGLDNLPLTTKRNRLSLKQVTVSCTGLRTIPEYINEFENLSSLDLDNNNIYSLPEELCCLHNLVYLTIDNNYLTTLPKNVGDLTSLKELKLRHNHLEELPESIRFLKALEYLDLYDNDLEQIPEAICELTALIGLDLDQNYFSIDDDYFWRGRTVCYELMRDALRRSRPDDVHYGFESLYGPKIYAEETRSPSSLYTFSYEEKYDDYSTVLSEAEPEPESEPEPEPETEPETIYQENENWDSEDSTDDFDPYEIKEPKKCSYSPFTFYKPFQQVYCPSEFHEISVITRVIQMLQNGTLDRSLEYEEGQFEDP</sequence>
<dbReference type="InterPro" id="IPR003591">
    <property type="entry name" value="Leu-rich_rpt_typical-subtyp"/>
</dbReference>
<keyword evidence="5" id="KW-1185">Reference proteome</keyword>
<dbReference type="Pfam" id="PF00560">
    <property type="entry name" value="LRR_1"/>
    <property type="match status" value="1"/>
</dbReference>
<dbReference type="AlphaFoldDB" id="A0AAJ7WD02"/>
<dbReference type="Proteomes" id="UP000694925">
    <property type="component" value="Unplaced"/>
</dbReference>
<feature type="domain" description="Disease resistance R13L4/SHOC-2-like LRR" evidence="4">
    <location>
        <begin position="59"/>
        <end position="233"/>
    </location>
</feature>
<dbReference type="KEGG" id="ccal:108626825"/>
<dbReference type="InterPro" id="IPR050216">
    <property type="entry name" value="LRR_domain-containing"/>
</dbReference>
<evidence type="ECO:0000256" key="2">
    <source>
        <dbReference type="ARBA" id="ARBA00022737"/>
    </source>
</evidence>
<organism evidence="5 6">
    <name type="scientific">Ceratina calcarata</name>
    <dbReference type="NCBI Taxonomy" id="156304"/>
    <lineage>
        <taxon>Eukaryota</taxon>
        <taxon>Metazoa</taxon>
        <taxon>Ecdysozoa</taxon>
        <taxon>Arthropoda</taxon>
        <taxon>Hexapoda</taxon>
        <taxon>Insecta</taxon>
        <taxon>Pterygota</taxon>
        <taxon>Neoptera</taxon>
        <taxon>Endopterygota</taxon>
        <taxon>Hymenoptera</taxon>
        <taxon>Apocrita</taxon>
        <taxon>Aculeata</taxon>
        <taxon>Apoidea</taxon>
        <taxon>Anthophila</taxon>
        <taxon>Apidae</taxon>
        <taxon>Ceratina</taxon>
        <taxon>Zadontomerus</taxon>
    </lineage>
</organism>
<feature type="compositionally biased region" description="Acidic residues" evidence="3">
    <location>
        <begin position="504"/>
        <end position="520"/>
    </location>
</feature>
<proteinExistence type="predicted"/>
<evidence type="ECO:0000313" key="6">
    <source>
        <dbReference type="RefSeq" id="XP_026670915.1"/>
    </source>
</evidence>
<dbReference type="GO" id="GO:0005737">
    <property type="term" value="C:cytoplasm"/>
    <property type="evidence" value="ECO:0007669"/>
    <property type="project" value="TreeGrafter"/>
</dbReference>
<dbReference type="PANTHER" id="PTHR48051">
    <property type="match status" value="1"/>
</dbReference>
<dbReference type="Pfam" id="PF23598">
    <property type="entry name" value="LRR_14"/>
    <property type="match status" value="2"/>
</dbReference>